<dbReference type="PIRSF" id="PIRSF023381">
    <property type="entry name" value="MannP-dilichol_defect-1p"/>
    <property type="match status" value="1"/>
</dbReference>
<keyword evidence="12" id="KW-1185">Reference proteome</keyword>
<dbReference type="PANTHER" id="PTHR12226">
    <property type="entry name" value="MANNOSE-P-DOLICHOL UTILIZATION DEFECT 1 LEC35 -RELATED"/>
    <property type="match status" value="1"/>
</dbReference>
<dbReference type="SMART" id="SM00679">
    <property type="entry name" value="CTNS"/>
    <property type="match status" value="2"/>
</dbReference>
<dbReference type="AlphaFoldDB" id="A0A6A6VYU6"/>
<evidence type="ECO:0000256" key="10">
    <source>
        <dbReference type="SAM" id="Phobius"/>
    </source>
</evidence>
<dbReference type="GO" id="GO:0016020">
    <property type="term" value="C:membrane"/>
    <property type="evidence" value="ECO:0007669"/>
    <property type="project" value="UniProtKB-SubCell"/>
</dbReference>
<protein>
    <recommendedName>
        <fullName evidence="8">Mannose-P-dolichol utilization defect 1 protein homolog</fullName>
    </recommendedName>
</protein>
<proteinExistence type="inferred from homology"/>
<evidence type="ECO:0000256" key="4">
    <source>
        <dbReference type="ARBA" id="ARBA00022737"/>
    </source>
</evidence>
<name>A0A6A6VYU6_9PEZI</name>
<sequence>MDAIRPYVQEVTHRLPAPIVTAGRDLIGPYCYKTVVEDFDLLNHPECVKLGVSKALGIAIIGASAIVKVPQLIKLLQTKTAKGLSFTSYALETSAYIISLAYNYRHGFPFSTYGETALILIQNVAISALVLHFSGKGPAAGAWIAGLAATGYALFNENAGLVDVNRLAMFQAAAGVLGVASKIPQIWTVYQEGTTGQLSAFAVFNYLAGSLARVFTTLQEVPDPLILWGFIAGFVLNLVLAGQMIYYWNTAPAVKKSKGKNAPSYATVAKKNTPLDPATPAQSTRSKTPSTRRRG</sequence>
<dbReference type="EMBL" id="ML996578">
    <property type="protein sequence ID" value="KAF2755016.1"/>
    <property type="molecule type" value="Genomic_DNA"/>
</dbReference>
<dbReference type="InterPro" id="IPR006603">
    <property type="entry name" value="PQ-loop_rpt"/>
</dbReference>
<evidence type="ECO:0000313" key="12">
    <source>
        <dbReference type="Proteomes" id="UP000799437"/>
    </source>
</evidence>
<organism evidence="11 12">
    <name type="scientific">Pseudovirgaria hyperparasitica</name>
    <dbReference type="NCBI Taxonomy" id="470096"/>
    <lineage>
        <taxon>Eukaryota</taxon>
        <taxon>Fungi</taxon>
        <taxon>Dikarya</taxon>
        <taxon>Ascomycota</taxon>
        <taxon>Pezizomycotina</taxon>
        <taxon>Dothideomycetes</taxon>
        <taxon>Dothideomycetes incertae sedis</taxon>
        <taxon>Acrospermales</taxon>
        <taxon>Acrospermaceae</taxon>
        <taxon>Pseudovirgaria</taxon>
    </lineage>
</organism>
<dbReference type="InterPro" id="IPR016817">
    <property type="entry name" value="MannP-dilichol_defect-1"/>
</dbReference>
<feature type="transmembrane region" description="Helical" evidence="10">
    <location>
        <begin position="225"/>
        <end position="248"/>
    </location>
</feature>
<evidence type="ECO:0000256" key="5">
    <source>
        <dbReference type="ARBA" id="ARBA00022989"/>
    </source>
</evidence>
<dbReference type="PANTHER" id="PTHR12226:SF2">
    <property type="entry name" value="MANNOSE-P-DOLICHOL UTILIZATION DEFECT 1 PROTEIN"/>
    <property type="match status" value="1"/>
</dbReference>
<evidence type="ECO:0000256" key="2">
    <source>
        <dbReference type="ARBA" id="ARBA00022448"/>
    </source>
</evidence>
<reference evidence="11" key="1">
    <citation type="journal article" date="2020" name="Stud. Mycol.">
        <title>101 Dothideomycetes genomes: a test case for predicting lifestyles and emergence of pathogens.</title>
        <authorList>
            <person name="Haridas S."/>
            <person name="Albert R."/>
            <person name="Binder M."/>
            <person name="Bloem J."/>
            <person name="Labutti K."/>
            <person name="Salamov A."/>
            <person name="Andreopoulos B."/>
            <person name="Baker S."/>
            <person name="Barry K."/>
            <person name="Bills G."/>
            <person name="Bluhm B."/>
            <person name="Cannon C."/>
            <person name="Castanera R."/>
            <person name="Culley D."/>
            <person name="Daum C."/>
            <person name="Ezra D."/>
            <person name="Gonzalez J."/>
            <person name="Henrissat B."/>
            <person name="Kuo A."/>
            <person name="Liang C."/>
            <person name="Lipzen A."/>
            <person name="Lutzoni F."/>
            <person name="Magnuson J."/>
            <person name="Mondo S."/>
            <person name="Nolan M."/>
            <person name="Ohm R."/>
            <person name="Pangilinan J."/>
            <person name="Park H.-J."/>
            <person name="Ramirez L."/>
            <person name="Alfaro M."/>
            <person name="Sun H."/>
            <person name="Tritt A."/>
            <person name="Yoshinaga Y."/>
            <person name="Zwiers L.-H."/>
            <person name="Turgeon B."/>
            <person name="Goodwin S."/>
            <person name="Spatafora J."/>
            <person name="Crous P."/>
            <person name="Grigoriev I."/>
        </authorList>
    </citation>
    <scope>NUCLEOTIDE SEQUENCE</scope>
    <source>
        <strain evidence="11">CBS 121739</strain>
    </source>
</reference>
<comment type="subcellular location">
    <subcellularLocation>
        <location evidence="1 8">Membrane</location>
        <topology evidence="1 8">Multi-pass membrane protein</topology>
    </subcellularLocation>
</comment>
<evidence type="ECO:0000313" key="11">
    <source>
        <dbReference type="EMBL" id="KAF2755016.1"/>
    </source>
</evidence>
<evidence type="ECO:0000256" key="7">
    <source>
        <dbReference type="ARBA" id="ARBA00038475"/>
    </source>
</evidence>
<dbReference type="GeneID" id="54483095"/>
<dbReference type="Pfam" id="PF04193">
    <property type="entry name" value="PQ-loop"/>
    <property type="match status" value="2"/>
</dbReference>
<keyword evidence="5 8" id="KW-1133">Transmembrane helix</keyword>
<dbReference type="FunFam" id="1.20.1280.290:FF:000006">
    <property type="entry name" value="mannose-P-dolichol utilization defect 1 protein"/>
    <property type="match status" value="1"/>
</dbReference>
<comment type="similarity">
    <text evidence="7 8">Belongs to the MPDU1 (TC 2.A.43.3) family.</text>
</comment>
<dbReference type="Gene3D" id="1.20.1280.290">
    <property type="match status" value="2"/>
</dbReference>
<evidence type="ECO:0000256" key="6">
    <source>
        <dbReference type="ARBA" id="ARBA00023136"/>
    </source>
</evidence>
<accession>A0A6A6VYU6</accession>
<dbReference type="Proteomes" id="UP000799437">
    <property type="component" value="Unassembled WGS sequence"/>
</dbReference>
<keyword evidence="6 8" id="KW-0472">Membrane</keyword>
<feature type="region of interest" description="Disordered" evidence="9">
    <location>
        <begin position="265"/>
        <end position="295"/>
    </location>
</feature>
<dbReference type="RefSeq" id="XP_033597467.1">
    <property type="nucleotide sequence ID" value="XM_033742041.1"/>
</dbReference>
<keyword evidence="2" id="KW-0813">Transport</keyword>
<gene>
    <name evidence="11" type="ORF">EJ05DRAFT_442493</name>
</gene>
<keyword evidence="3 8" id="KW-0812">Transmembrane</keyword>
<keyword evidence="4" id="KW-0677">Repeat</keyword>
<evidence type="ECO:0000256" key="9">
    <source>
        <dbReference type="SAM" id="MobiDB-lite"/>
    </source>
</evidence>
<evidence type="ECO:0000256" key="3">
    <source>
        <dbReference type="ARBA" id="ARBA00022692"/>
    </source>
</evidence>
<evidence type="ECO:0000256" key="8">
    <source>
        <dbReference type="PIRNR" id="PIRNR023381"/>
    </source>
</evidence>
<evidence type="ECO:0000256" key="1">
    <source>
        <dbReference type="ARBA" id="ARBA00004141"/>
    </source>
</evidence>
<dbReference type="OrthoDB" id="271506at2759"/>